<dbReference type="SUPFAM" id="SSF53807">
    <property type="entry name" value="Helical backbone' metal receptor"/>
    <property type="match status" value="1"/>
</dbReference>
<dbReference type="RefSeq" id="WP_095523325.1">
    <property type="nucleotide sequence ID" value="NZ_MDUX01000005.1"/>
</dbReference>
<keyword evidence="6 15" id="KW-0479">Metal-binding</keyword>
<evidence type="ECO:0000256" key="5">
    <source>
        <dbReference type="ARBA" id="ARBA00014775"/>
    </source>
</evidence>
<dbReference type="GO" id="GO:0005524">
    <property type="term" value="F:ATP binding"/>
    <property type="evidence" value="ECO:0007669"/>
    <property type="project" value="UniProtKB-KW"/>
</dbReference>
<dbReference type="InterPro" id="IPR024564">
    <property type="entry name" value="Nase_Mo-Fe_CF_bsu_N"/>
</dbReference>
<comment type="catalytic activity">
    <reaction evidence="13 15">
        <text>N2 + 8 reduced [2Fe-2S]-[ferredoxin] + 16 ATP + 16 H2O = H2 + 8 oxidized [2Fe-2S]-[ferredoxin] + 2 NH4(+) + 16 ADP + 16 phosphate + 6 H(+)</text>
        <dbReference type="Rhea" id="RHEA:21448"/>
        <dbReference type="Rhea" id="RHEA-COMP:10000"/>
        <dbReference type="Rhea" id="RHEA-COMP:10001"/>
        <dbReference type="ChEBI" id="CHEBI:15377"/>
        <dbReference type="ChEBI" id="CHEBI:15378"/>
        <dbReference type="ChEBI" id="CHEBI:17997"/>
        <dbReference type="ChEBI" id="CHEBI:18276"/>
        <dbReference type="ChEBI" id="CHEBI:28938"/>
        <dbReference type="ChEBI" id="CHEBI:30616"/>
        <dbReference type="ChEBI" id="CHEBI:33737"/>
        <dbReference type="ChEBI" id="CHEBI:33738"/>
        <dbReference type="ChEBI" id="CHEBI:43474"/>
        <dbReference type="ChEBI" id="CHEBI:456216"/>
        <dbReference type="EC" id="1.18.6.1"/>
    </reaction>
</comment>
<keyword evidence="10 15" id="KW-0408">Iron</keyword>
<dbReference type="OrthoDB" id="9800746at2"/>
<keyword evidence="11 15" id="KW-0411">Iron-sulfur</keyword>
<evidence type="ECO:0000256" key="8">
    <source>
        <dbReference type="ARBA" id="ARBA00022840"/>
    </source>
</evidence>
<dbReference type="PROSITE" id="PS00699">
    <property type="entry name" value="NITROGENASE_1_1"/>
    <property type="match status" value="1"/>
</dbReference>
<keyword evidence="12 14" id="KW-0535">Nitrogen fixation</keyword>
<comment type="caution">
    <text evidence="19">The sequence shown here is derived from an EMBL/GenBank/DDBJ whole genome shotgun (WGS) entry which is preliminary data.</text>
</comment>
<dbReference type="Gene3D" id="3.40.50.1980">
    <property type="entry name" value="Nitrogenase molybdenum iron protein domain"/>
    <property type="match status" value="3"/>
</dbReference>
<dbReference type="Pfam" id="PF11844">
    <property type="entry name" value="DUF3364"/>
    <property type="match status" value="1"/>
</dbReference>
<dbReference type="Gene3D" id="1.20.89.10">
    <property type="entry name" value="Nitrogenase Molybdenum-iron Protein, subunit B, domain 4"/>
    <property type="match status" value="1"/>
</dbReference>
<reference evidence="19 20" key="2">
    <citation type="submission" date="2017-07" db="EMBL/GenBank/DDBJ databases">
        <title>Candidatus Dactylopiibacterium carminicum, a nitrogen-fixing symbiont of the cochineal insect Dactylopius coccus and Dactylopius opuntiae (Hemiptera: Coccoidea: Dactylopiidae).</title>
        <authorList>
            <person name="Vera A."/>
        </authorList>
    </citation>
    <scope>NUCLEOTIDE SEQUENCE [LARGE SCALE GENOMIC DNA]</scope>
    <source>
        <strain evidence="19 20">NFDCM</strain>
    </source>
</reference>
<comment type="cofactor">
    <cofactor evidence="15">
        <name>[8Fe-7S] cluster</name>
        <dbReference type="ChEBI" id="CHEBI:21143"/>
    </cofactor>
    <text evidence="15">Binds 1 [8Fe-7S] cluster per heterodimer.</text>
</comment>
<feature type="domain" description="Nitrogenase molybdenum-iron protein beta chain N-terminal" evidence="17">
    <location>
        <begin position="2"/>
        <end position="55"/>
    </location>
</feature>
<evidence type="ECO:0000256" key="12">
    <source>
        <dbReference type="ARBA" id="ARBA00023231"/>
    </source>
</evidence>
<reference evidence="18 21" key="1">
    <citation type="submission" date="2016-08" db="EMBL/GenBank/DDBJ databases">
        <title>Candidatus Dactylopiibacterium carminicum genome sequence.</title>
        <authorList>
            <person name="Ramirez-Puebla S.T."/>
            <person name="Ormeno-Orrillo E."/>
            <person name="Vera-Ponce De Leon A."/>
            <person name="Luis L."/>
            <person name="Sanchez-Flores A."/>
            <person name="Monica R."/>
            <person name="Martinez-Romero E."/>
        </authorList>
    </citation>
    <scope>NUCLEOTIDE SEQUENCE [LARGE SCALE GENOMIC DNA]</scope>
    <source>
        <strain evidence="18">END1</strain>
    </source>
</reference>
<accession>A0A272EY36</accession>
<evidence type="ECO:0000256" key="9">
    <source>
        <dbReference type="ARBA" id="ARBA00023002"/>
    </source>
</evidence>
<evidence type="ECO:0000313" key="21">
    <source>
        <dbReference type="Proteomes" id="UP000623509"/>
    </source>
</evidence>
<keyword evidence="9 15" id="KW-0560">Oxidoreductase</keyword>
<evidence type="ECO:0000256" key="14">
    <source>
        <dbReference type="RuleBase" id="RU004021"/>
    </source>
</evidence>
<keyword evidence="21" id="KW-1185">Reference proteome</keyword>
<dbReference type="CDD" id="cd01974">
    <property type="entry name" value="Nitrogenase_MoFe_beta"/>
    <property type="match status" value="1"/>
</dbReference>
<gene>
    <name evidence="19" type="primary">nifK</name>
    <name evidence="18" type="ORF">BGI27_02390</name>
    <name evidence="19" type="ORF">CGU29_00870</name>
</gene>
<feature type="domain" description="Nitrogenase/oxidoreductase component 1" evidence="16">
    <location>
        <begin position="69"/>
        <end position="498"/>
    </location>
</feature>
<proteinExistence type="inferred from homology"/>
<dbReference type="InterPro" id="IPR000510">
    <property type="entry name" value="Nase/OxRdtase_comp1"/>
</dbReference>
<dbReference type="InterPro" id="IPR000318">
    <property type="entry name" value="Nase_comp1_CS"/>
</dbReference>
<evidence type="ECO:0000259" key="17">
    <source>
        <dbReference type="Pfam" id="PF11844"/>
    </source>
</evidence>
<evidence type="ECO:0000313" key="20">
    <source>
        <dbReference type="Proteomes" id="UP000216107"/>
    </source>
</evidence>
<dbReference type="InterPro" id="IPR050152">
    <property type="entry name" value="ChlB/BchB/BchZ"/>
</dbReference>
<dbReference type="GO" id="GO:0046872">
    <property type="term" value="F:metal ion binding"/>
    <property type="evidence" value="ECO:0007669"/>
    <property type="project" value="UniProtKB-KW"/>
</dbReference>
<evidence type="ECO:0000313" key="19">
    <source>
        <dbReference type="EMBL" id="PAS95032.1"/>
    </source>
</evidence>
<dbReference type="PANTHER" id="PTHR33712:SF7">
    <property type="entry name" value="LIGHT-INDEPENDENT PROTOCHLOROPHYLLIDE REDUCTASE SUBUNIT B"/>
    <property type="match status" value="1"/>
</dbReference>
<evidence type="ECO:0000256" key="2">
    <source>
        <dbReference type="ARBA" id="ARBA00011002"/>
    </source>
</evidence>
<dbReference type="GO" id="GO:0051536">
    <property type="term" value="F:iron-sulfur cluster binding"/>
    <property type="evidence" value="ECO:0007669"/>
    <property type="project" value="UniProtKB-KW"/>
</dbReference>
<dbReference type="GO" id="GO:0016612">
    <property type="term" value="C:molybdenum-iron nitrogenase complex"/>
    <property type="evidence" value="ECO:0007669"/>
    <property type="project" value="InterPro"/>
</dbReference>
<dbReference type="EMBL" id="NMRN01000002">
    <property type="protein sequence ID" value="PAS95032.1"/>
    <property type="molecule type" value="Genomic_DNA"/>
</dbReference>
<evidence type="ECO:0000256" key="13">
    <source>
        <dbReference type="ARBA" id="ARBA00047967"/>
    </source>
</evidence>
<dbReference type="Pfam" id="PF00148">
    <property type="entry name" value="Oxidored_nitro"/>
    <property type="match status" value="1"/>
</dbReference>
<dbReference type="AlphaFoldDB" id="A0A272EY36"/>
<comment type="subunit">
    <text evidence="3 15">Tetramer of two alpha and two beta chains. Forms complex with the iron protein (nitrogenase component 2).</text>
</comment>
<organism evidence="19 20">
    <name type="scientific">Candidatus Dactylopiibacterium carminicum</name>
    <dbReference type="NCBI Taxonomy" id="857335"/>
    <lineage>
        <taxon>Bacteria</taxon>
        <taxon>Pseudomonadati</taxon>
        <taxon>Pseudomonadota</taxon>
        <taxon>Betaproteobacteria</taxon>
        <taxon>Rhodocyclales</taxon>
        <taxon>Rhodocyclaceae</taxon>
        <taxon>Candidatus Dactylopiibacterium</taxon>
    </lineage>
</organism>
<comment type="function">
    <text evidence="1 15">This molybdenum-iron protein is part of the nitrogenase complex that catalyzes the key enzymatic reactions in nitrogen fixation.</text>
</comment>
<dbReference type="PANTHER" id="PTHR33712">
    <property type="entry name" value="LIGHT-INDEPENDENT PROTOCHLOROPHYLLIDE REDUCTASE SUBUNIT B"/>
    <property type="match status" value="1"/>
</dbReference>
<evidence type="ECO:0000256" key="1">
    <source>
        <dbReference type="ARBA" id="ARBA00002621"/>
    </source>
</evidence>
<dbReference type="EC" id="1.18.6.1" evidence="4 15"/>
<evidence type="ECO:0000256" key="6">
    <source>
        <dbReference type="ARBA" id="ARBA00022723"/>
    </source>
</evidence>
<evidence type="ECO:0000256" key="10">
    <source>
        <dbReference type="ARBA" id="ARBA00023004"/>
    </source>
</evidence>
<evidence type="ECO:0000256" key="15">
    <source>
        <dbReference type="RuleBase" id="RU364127"/>
    </source>
</evidence>
<dbReference type="InterPro" id="IPR005976">
    <property type="entry name" value="Nase_Mo-Fe_CF_bsu"/>
</dbReference>
<keyword evidence="8 15" id="KW-0067">ATP-binding</keyword>
<dbReference type="Proteomes" id="UP000216107">
    <property type="component" value="Unassembled WGS sequence"/>
</dbReference>
<dbReference type="Proteomes" id="UP000623509">
    <property type="component" value="Unassembled WGS sequence"/>
</dbReference>
<evidence type="ECO:0000259" key="16">
    <source>
        <dbReference type="Pfam" id="PF00148"/>
    </source>
</evidence>
<evidence type="ECO:0000313" key="18">
    <source>
        <dbReference type="EMBL" id="KAF7600411.1"/>
    </source>
</evidence>
<sequence length="520" mass="58678">MQTIDKIKPCFPLFQEPEYKELMASKRANFEEMPSKEKVAETFAWTTTLEYQELNFKREALSINPAKVCQPLGGALCGLGFEKTMVYIHGSQGCVAYFRTFFNRHFKEPIAFIADSMTEDAAVFGGQKNVHEGLQNATKLYDAKMIAVCTTCIAEVIGDDLGAFIGNARKEGYLDKDFPVPYANTPSFVGSHITGWDNMWEGIAKYFTSMEGKSVGSNGKINIVPGFETYLGNYRVIKRILNEMGVEYSMLCDPSEVLDTPATGEYNMYAGGTTIDEMKDAPNAITTLFMQPTTLEKSRKYVEGVWNHEAPKINPPMGVEWTDEFLMKISELTGKAIPESLNIERGRLIDMMTDSHAWLHGKKMAVFGDPDFLLGLVKFMMELGIEPTHIVCTNSNKRWEKAMKKLLESSPYGVHGKTYGGADLWHLRSLCFTDKPDFVIGSSYGKTIQRDTLHKGPEFEVPLIRLGFPIFDRHHLHRMTTLGYEGAMYILTTLTNAVLERLDEQTKYMGDTDYNFDVVR</sequence>
<protein>
    <recommendedName>
        <fullName evidence="5 15">Nitrogenase molybdenum-iron protein beta chain</fullName>
        <ecNumber evidence="4 15">1.18.6.1</ecNumber>
    </recommendedName>
    <alternativeName>
        <fullName evidence="15">Dinitrogenase</fullName>
    </alternativeName>
</protein>
<comment type="similarity">
    <text evidence="2 14">Belongs to the NifD/NifK/NifE/NifN family.</text>
</comment>
<dbReference type="EMBL" id="MDUX01000005">
    <property type="protein sequence ID" value="KAF7600411.1"/>
    <property type="molecule type" value="Genomic_DNA"/>
</dbReference>
<dbReference type="PROSITE" id="PS00090">
    <property type="entry name" value="NITROGENASE_1_2"/>
    <property type="match status" value="1"/>
</dbReference>
<dbReference type="NCBIfam" id="TIGR01286">
    <property type="entry name" value="nifK"/>
    <property type="match status" value="1"/>
</dbReference>
<evidence type="ECO:0000256" key="3">
    <source>
        <dbReference type="ARBA" id="ARBA00011462"/>
    </source>
</evidence>
<evidence type="ECO:0000256" key="11">
    <source>
        <dbReference type="ARBA" id="ARBA00023014"/>
    </source>
</evidence>
<name>A0A272EY36_9RHOO</name>
<dbReference type="GO" id="GO:0016163">
    <property type="term" value="F:nitrogenase activity"/>
    <property type="evidence" value="ECO:0007669"/>
    <property type="project" value="UniProtKB-EC"/>
</dbReference>
<evidence type="ECO:0000256" key="7">
    <source>
        <dbReference type="ARBA" id="ARBA00022741"/>
    </source>
</evidence>
<keyword evidence="7 15" id="KW-0547">Nucleotide-binding</keyword>
<evidence type="ECO:0000256" key="4">
    <source>
        <dbReference type="ARBA" id="ARBA00012773"/>
    </source>
</evidence>